<evidence type="ECO:0000313" key="2">
    <source>
        <dbReference type="Proteomes" id="UP000659630"/>
    </source>
</evidence>
<dbReference type="Proteomes" id="UP000659630">
    <property type="component" value="Unassembled WGS sequence"/>
</dbReference>
<dbReference type="InterPro" id="IPR017016">
    <property type="entry name" value="UCP033595"/>
</dbReference>
<dbReference type="Pfam" id="PF20124">
    <property type="entry name" value="DUF6514"/>
    <property type="match status" value="1"/>
</dbReference>
<sequence length="51" mass="5607">MQSAAYGIAVPQISTDPHTAVCLAELLNTRDVSPCHFRDIIQDYITALYLA</sequence>
<name>A0A923IFQ1_9FIRM</name>
<reference evidence="1" key="1">
    <citation type="submission" date="2020-08" db="EMBL/GenBank/DDBJ databases">
        <title>Genome public.</title>
        <authorList>
            <person name="Liu C."/>
            <person name="Sun Q."/>
        </authorList>
    </citation>
    <scope>NUCLEOTIDE SEQUENCE</scope>
    <source>
        <strain evidence="1">BX8</strain>
    </source>
</reference>
<proteinExistence type="predicted"/>
<organism evidence="1 2">
    <name type="scientific">Anaerofilum hominis</name>
    <dbReference type="NCBI Taxonomy" id="2763016"/>
    <lineage>
        <taxon>Bacteria</taxon>
        <taxon>Bacillati</taxon>
        <taxon>Bacillota</taxon>
        <taxon>Clostridia</taxon>
        <taxon>Eubacteriales</taxon>
        <taxon>Oscillospiraceae</taxon>
        <taxon>Anaerofilum</taxon>
    </lineage>
</organism>
<accession>A0A923IFQ1</accession>
<protein>
    <submittedName>
        <fullName evidence="1">Uncharacterized protein</fullName>
    </submittedName>
</protein>
<dbReference type="AlphaFoldDB" id="A0A923IFQ1"/>
<comment type="caution">
    <text evidence="1">The sequence shown here is derived from an EMBL/GenBank/DDBJ whole genome shotgun (WGS) entry which is preliminary data.</text>
</comment>
<gene>
    <name evidence="1" type="ORF">H8S23_11450</name>
</gene>
<keyword evidence="2" id="KW-1185">Reference proteome</keyword>
<dbReference type="EMBL" id="JACONZ010000004">
    <property type="protein sequence ID" value="MBC5582122.1"/>
    <property type="molecule type" value="Genomic_DNA"/>
</dbReference>
<evidence type="ECO:0000313" key="1">
    <source>
        <dbReference type="EMBL" id="MBC5582122.1"/>
    </source>
</evidence>